<reference evidence="1" key="1">
    <citation type="journal article" date="2023" name="IMA Fungus">
        <title>Comparative genomic study of the Penicillium genus elucidates a diverse pangenome and 15 lateral gene transfer events.</title>
        <authorList>
            <person name="Petersen C."/>
            <person name="Sorensen T."/>
            <person name="Nielsen M.R."/>
            <person name="Sondergaard T.E."/>
            <person name="Sorensen J.L."/>
            <person name="Fitzpatrick D.A."/>
            <person name="Frisvad J.C."/>
            <person name="Nielsen K.L."/>
        </authorList>
    </citation>
    <scope>NUCLEOTIDE SEQUENCE</scope>
    <source>
        <strain evidence="1">IBT 17514</strain>
    </source>
</reference>
<organism evidence="1 2">
    <name type="scientific">Penicillium malachiteum</name>
    <dbReference type="NCBI Taxonomy" id="1324776"/>
    <lineage>
        <taxon>Eukaryota</taxon>
        <taxon>Fungi</taxon>
        <taxon>Dikarya</taxon>
        <taxon>Ascomycota</taxon>
        <taxon>Pezizomycotina</taxon>
        <taxon>Eurotiomycetes</taxon>
        <taxon>Eurotiomycetidae</taxon>
        <taxon>Eurotiales</taxon>
        <taxon>Aspergillaceae</taxon>
        <taxon>Penicillium</taxon>
    </lineage>
</organism>
<keyword evidence="2" id="KW-1185">Reference proteome</keyword>
<protein>
    <submittedName>
        <fullName evidence="1">Uncharacterized protein</fullName>
    </submittedName>
</protein>
<comment type="caution">
    <text evidence="1">The sequence shown here is derived from an EMBL/GenBank/DDBJ whole genome shotgun (WGS) entry which is preliminary data.</text>
</comment>
<dbReference type="EMBL" id="JAQJAN010000002">
    <property type="protein sequence ID" value="KAJ5738491.1"/>
    <property type="molecule type" value="Genomic_DNA"/>
</dbReference>
<reference evidence="1" key="2">
    <citation type="submission" date="2023-01" db="EMBL/GenBank/DDBJ databases">
        <authorList>
            <person name="Petersen C."/>
        </authorList>
    </citation>
    <scope>NUCLEOTIDE SEQUENCE</scope>
    <source>
        <strain evidence="1">IBT 17514</strain>
    </source>
</reference>
<gene>
    <name evidence="1" type="ORF">N7493_001646</name>
</gene>
<accession>A0AAD6HUT4</accession>
<name>A0AAD6HUT4_9EURO</name>
<evidence type="ECO:0000313" key="1">
    <source>
        <dbReference type="EMBL" id="KAJ5738491.1"/>
    </source>
</evidence>
<proteinExistence type="predicted"/>
<evidence type="ECO:0000313" key="2">
    <source>
        <dbReference type="Proteomes" id="UP001215712"/>
    </source>
</evidence>
<dbReference type="Proteomes" id="UP001215712">
    <property type="component" value="Unassembled WGS sequence"/>
</dbReference>
<dbReference type="AlphaFoldDB" id="A0AAD6HUT4"/>
<sequence>MSGGPKKIIGLPKFADKLWNEEHVERSLDVILLAVSVHVSQAVALRSELFGPLGDEPVQIIDTDDHARLSRFEPLYEEDTSTKEPDVQHLFKVMKNQRFKHSGCEDEPTFAWLPVLSGGEVPVMNLDEHFPKSDNPWAMEAQKIIPKLRTKIMVRLCTKKCHLEPDGDDWRGYHLSDDEERFFQLEVRDIRSTSLF</sequence>